<protein>
    <submittedName>
        <fullName evidence="2">DUF1488 domain-containing protein</fullName>
    </submittedName>
</protein>
<sequence length="89" mass="10224">MKKVKVWDNDDLKAHIVSRVFDFWVIEVLDCMKYTDADNGFASVNNTDFVDYIASAEEDVHTKVENLEIDFATTSDHFASEICLNEMNV</sequence>
<name>A0A0N5AJ18_9BILA</name>
<reference evidence="2" key="1">
    <citation type="submission" date="2017-02" db="UniProtKB">
        <authorList>
            <consortium name="WormBaseParasite"/>
        </authorList>
    </citation>
    <scope>IDENTIFICATION</scope>
</reference>
<accession>A0A0N5AJ18</accession>
<organism evidence="1 2">
    <name type="scientific">Syphacia muris</name>
    <dbReference type="NCBI Taxonomy" id="451379"/>
    <lineage>
        <taxon>Eukaryota</taxon>
        <taxon>Metazoa</taxon>
        <taxon>Ecdysozoa</taxon>
        <taxon>Nematoda</taxon>
        <taxon>Chromadorea</taxon>
        <taxon>Rhabditida</taxon>
        <taxon>Spirurina</taxon>
        <taxon>Oxyuridomorpha</taxon>
        <taxon>Oxyuroidea</taxon>
        <taxon>Oxyuridae</taxon>
        <taxon>Syphacia</taxon>
    </lineage>
</organism>
<dbReference type="Proteomes" id="UP000046393">
    <property type="component" value="Unplaced"/>
</dbReference>
<dbReference type="AlphaFoldDB" id="A0A0N5AJ18"/>
<evidence type="ECO:0000313" key="2">
    <source>
        <dbReference type="WBParaSite" id="SMUV_0000443601-mRNA-1"/>
    </source>
</evidence>
<dbReference type="WBParaSite" id="SMUV_0000443601-mRNA-1">
    <property type="protein sequence ID" value="SMUV_0000443601-mRNA-1"/>
    <property type="gene ID" value="SMUV_0000443601"/>
</dbReference>
<keyword evidence="1" id="KW-1185">Reference proteome</keyword>
<proteinExistence type="predicted"/>
<evidence type="ECO:0000313" key="1">
    <source>
        <dbReference type="Proteomes" id="UP000046393"/>
    </source>
</evidence>